<dbReference type="InterPro" id="IPR043502">
    <property type="entry name" value="DNA/RNA_pol_sf"/>
</dbReference>
<dbReference type="EnsemblPlants" id="Bra036804.1">
    <property type="protein sequence ID" value="Bra036804.1-P"/>
    <property type="gene ID" value="Bra036804"/>
</dbReference>
<dbReference type="HOGENOM" id="CLU_001650_6_0_1"/>
<dbReference type="PANTHER" id="PTHR11439">
    <property type="entry name" value="GAG-POL-RELATED RETROTRANSPOSON"/>
    <property type="match status" value="1"/>
</dbReference>
<reference evidence="1 2" key="1">
    <citation type="journal article" date="2011" name="Nat. Genet.">
        <title>The genome of the mesopolyploid crop species Brassica rapa.</title>
        <authorList>
            <consortium name="Brassica rapa Genome Sequencing Project Consortium"/>
            <person name="Wang X."/>
            <person name="Wang H."/>
            <person name="Wang J."/>
            <person name="Sun R."/>
            <person name="Wu J."/>
            <person name="Liu S."/>
            <person name="Bai Y."/>
            <person name="Mun J.H."/>
            <person name="Bancroft I."/>
            <person name="Cheng F."/>
            <person name="Huang S."/>
            <person name="Li X."/>
            <person name="Hua W."/>
            <person name="Wang J."/>
            <person name="Wang X."/>
            <person name="Freeling M."/>
            <person name="Pires J.C."/>
            <person name="Paterson A.H."/>
            <person name="Chalhoub B."/>
            <person name="Wang B."/>
            <person name="Hayward A."/>
            <person name="Sharpe A.G."/>
            <person name="Park B.S."/>
            <person name="Weisshaar B."/>
            <person name="Liu B."/>
            <person name="Li B."/>
            <person name="Liu B."/>
            <person name="Tong C."/>
            <person name="Song C."/>
            <person name="Duran C."/>
            <person name="Peng C."/>
            <person name="Geng C."/>
            <person name="Koh C."/>
            <person name="Lin C."/>
            <person name="Edwards D."/>
            <person name="Mu D."/>
            <person name="Shen D."/>
            <person name="Soumpourou E."/>
            <person name="Li F."/>
            <person name="Fraser F."/>
            <person name="Conant G."/>
            <person name="Lassalle G."/>
            <person name="King G.J."/>
            <person name="Bonnema G."/>
            <person name="Tang H."/>
            <person name="Wang H."/>
            <person name="Belcram H."/>
            <person name="Zhou H."/>
            <person name="Hirakawa H."/>
            <person name="Abe H."/>
            <person name="Guo H."/>
            <person name="Wang H."/>
            <person name="Jin H."/>
            <person name="Parkin I.A."/>
            <person name="Batley J."/>
            <person name="Kim J.S."/>
            <person name="Just J."/>
            <person name="Li J."/>
            <person name="Xu J."/>
            <person name="Deng J."/>
            <person name="Kim J.A."/>
            <person name="Li J."/>
            <person name="Yu J."/>
            <person name="Meng J."/>
            <person name="Wang J."/>
            <person name="Min J."/>
            <person name="Poulain J."/>
            <person name="Wang J."/>
            <person name="Hatakeyama K."/>
            <person name="Wu K."/>
            <person name="Wang L."/>
            <person name="Fang L."/>
            <person name="Trick M."/>
            <person name="Links M.G."/>
            <person name="Zhao M."/>
            <person name="Jin M."/>
            <person name="Ramchiary N."/>
            <person name="Drou N."/>
            <person name="Berkman P.J."/>
            <person name="Cai Q."/>
            <person name="Huang Q."/>
            <person name="Li R."/>
            <person name="Tabata S."/>
            <person name="Cheng S."/>
            <person name="Zhang S."/>
            <person name="Zhang S."/>
            <person name="Huang S."/>
            <person name="Sato S."/>
            <person name="Sun S."/>
            <person name="Kwon S.J."/>
            <person name="Choi S.R."/>
            <person name="Lee T.H."/>
            <person name="Fan W."/>
            <person name="Zhao X."/>
            <person name="Tan X."/>
            <person name="Xu X."/>
            <person name="Wang Y."/>
            <person name="Qiu Y."/>
            <person name="Yin Y."/>
            <person name="Li Y."/>
            <person name="Du Y."/>
            <person name="Liao Y."/>
            <person name="Lim Y."/>
            <person name="Narusaka Y."/>
            <person name="Wang Y."/>
            <person name="Wang Z."/>
            <person name="Li Z."/>
            <person name="Wang Z."/>
            <person name="Xiong Z."/>
            <person name="Zhang Z."/>
        </authorList>
    </citation>
    <scope>NUCLEOTIDE SEQUENCE [LARGE SCALE GENOMIC DNA]</scope>
    <source>
        <strain evidence="1 2">cv. Chiifu-401-42</strain>
    </source>
</reference>
<proteinExistence type="predicted"/>
<dbReference type="SUPFAM" id="SSF56672">
    <property type="entry name" value="DNA/RNA polymerases"/>
    <property type="match status" value="1"/>
</dbReference>
<dbReference type="AlphaFoldDB" id="M4F6U4"/>
<dbReference type="CDD" id="cd09272">
    <property type="entry name" value="RNase_HI_RT_Ty1"/>
    <property type="match status" value="1"/>
</dbReference>
<organism evidence="1 2">
    <name type="scientific">Brassica campestris</name>
    <name type="common">Field mustard</name>
    <dbReference type="NCBI Taxonomy" id="3711"/>
    <lineage>
        <taxon>Eukaryota</taxon>
        <taxon>Viridiplantae</taxon>
        <taxon>Streptophyta</taxon>
        <taxon>Embryophyta</taxon>
        <taxon>Tracheophyta</taxon>
        <taxon>Spermatophyta</taxon>
        <taxon>Magnoliopsida</taxon>
        <taxon>eudicotyledons</taxon>
        <taxon>Gunneridae</taxon>
        <taxon>Pentapetalae</taxon>
        <taxon>rosids</taxon>
        <taxon>malvids</taxon>
        <taxon>Brassicales</taxon>
        <taxon>Brassicaceae</taxon>
        <taxon>Brassiceae</taxon>
        <taxon>Brassica</taxon>
    </lineage>
</organism>
<accession>M4F6U4</accession>
<dbReference type="InParanoid" id="M4F6U4"/>
<dbReference type="eggNOG" id="KOG0017">
    <property type="taxonomic scope" value="Eukaryota"/>
</dbReference>
<sequence>MVDLLRRAKMDNAKPVATPMSSSQSLTLQSGDKILNATEYRTIVGALQYLSLTRPDIAFAVNRLCQFMHQPTTTHWEAAKRVLRYLAGTIDKGIFFSSSAVPPTLHAFSDADWAGDKDDYISTGAYIVYLGRQPISWSARKQGSVARSSTEAEYREVSDTACEVKWVASLMAELGLSSASTPTICCDNVGATYLSANPVFHSRMKHMALAYHFVREQVQAKQLRVSHISTHDQLADALTKHLPRARFQNLISKIGLCSRRPS</sequence>
<dbReference type="Gramene" id="Bra036804.1">
    <property type="protein sequence ID" value="Bra036804.1-P"/>
    <property type="gene ID" value="Bra036804"/>
</dbReference>
<dbReference type="PANTHER" id="PTHR11439:SF489">
    <property type="entry name" value="RNA-DIRECTED DNA POLYMERASE"/>
    <property type="match status" value="1"/>
</dbReference>
<reference evidence="1" key="3">
    <citation type="submission" date="2023-03" db="UniProtKB">
        <authorList>
            <consortium name="EnsemblPlants"/>
        </authorList>
    </citation>
    <scope>IDENTIFICATION</scope>
    <source>
        <strain evidence="1">cv. Chiifu-401-42</strain>
    </source>
</reference>
<name>M4F6U4_BRACM</name>
<keyword evidence="2" id="KW-1185">Reference proteome</keyword>
<evidence type="ECO:0000313" key="1">
    <source>
        <dbReference type="EnsemblPlants" id="Bra036804.1-P"/>
    </source>
</evidence>
<reference evidence="1 2" key="2">
    <citation type="journal article" date="2018" name="Hortic Res">
        <title>Improved Brassica rapa reference genome by single-molecule sequencing and chromosome conformation capture technologies.</title>
        <authorList>
            <person name="Zhang L."/>
            <person name="Cai X."/>
            <person name="Wu J."/>
            <person name="Liu M."/>
            <person name="Grob S."/>
            <person name="Cheng F."/>
            <person name="Liang J."/>
            <person name="Cai C."/>
            <person name="Liu Z."/>
            <person name="Liu B."/>
            <person name="Wang F."/>
            <person name="Li S."/>
            <person name="Liu F."/>
            <person name="Li X."/>
            <person name="Cheng L."/>
            <person name="Yang W."/>
            <person name="Li M.H."/>
            <person name="Grossniklaus U."/>
            <person name="Zheng H."/>
            <person name="Wang X."/>
        </authorList>
    </citation>
    <scope>NUCLEOTIDE SEQUENCE [LARGE SCALE GENOMIC DNA]</scope>
    <source>
        <strain evidence="1 2">cv. Chiifu-401-42</strain>
    </source>
</reference>
<dbReference type="STRING" id="51351.M4F6U4"/>
<evidence type="ECO:0000313" key="2">
    <source>
        <dbReference type="Proteomes" id="UP000011750"/>
    </source>
</evidence>
<evidence type="ECO:0008006" key="3">
    <source>
        <dbReference type="Google" id="ProtNLM"/>
    </source>
</evidence>
<dbReference type="OMA" id="RMKHVEV"/>
<protein>
    <recommendedName>
        <fullName evidence="3">Reverse transcriptase Ty1/copia-type domain-containing protein</fullName>
    </recommendedName>
</protein>
<dbReference type="Proteomes" id="UP000011750">
    <property type="component" value="Chromosome A09"/>
</dbReference>